<evidence type="ECO:0008006" key="5">
    <source>
        <dbReference type="Google" id="ProtNLM"/>
    </source>
</evidence>
<dbReference type="EMBL" id="JAHKNI010000028">
    <property type="protein sequence ID" value="MBU3067987.1"/>
    <property type="molecule type" value="Genomic_DNA"/>
</dbReference>
<keyword evidence="4" id="KW-1185">Reference proteome</keyword>
<comment type="caution">
    <text evidence="3">The sequence shown here is derived from an EMBL/GenBank/DDBJ whole genome shotgun (WGS) entry which is preliminary data.</text>
</comment>
<name>A0ABS6BCG8_9NOCA</name>
<reference evidence="3 4" key="1">
    <citation type="submission" date="2021-06" db="EMBL/GenBank/DDBJ databases">
        <title>Actinomycetes sequencing.</title>
        <authorList>
            <person name="Shan Q."/>
        </authorList>
    </citation>
    <scope>NUCLEOTIDE SEQUENCE [LARGE SCALE GENOMIC DNA]</scope>
    <source>
        <strain evidence="3 4">NEAU-G5</strain>
    </source>
</reference>
<protein>
    <recommendedName>
        <fullName evidence="5">Lipoprotein</fullName>
    </recommendedName>
</protein>
<gene>
    <name evidence="3" type="ORF">KO481_41550</name>
</gene>
<dbReference type="RefSeq" id="WP_215924065.1">
    <property type="nucleotide sequence ID" value="NZ_JAHKNI010000028.1"/>
</dbReference>
<feature type="domain" description="DUF7373" evidence="2">
    <location>
        <begin position="256"/>
        <end position="393"/>
    </location>
</feature>
<dbReference type="InterPro" id="IPR056463">
    <property type="entry name" value="DUF7373_C"/>
</dbReference>
<dbReference type="Pfam" id="PF24088">
    <property type="entry name" value="DUF7373"/>
    <property type="match status" value="1"/>
</dbReference>
<dbReference type="Proteomes" id="UP000733379">
    <property type="component" value="Unassembled WGS sequence"/>
</dbReference>
<dbReference type="InterPro" id="IPR055797">
    <property type="entry name" value="DUF7373"/>
</dbReference>
<feature type="domain" description="DUF7373" evidence="1">
    <location>
        <begin position="53"/>
        <end position="248"/>
    </location>
</feature>
<evidence type="ECO:0000313" key="4">
    <source>
        <dbReference type="Proteomes" id="UP000733379"/>
    </source>
</evidence>
<sequence length="395" mass="42978">MTAVAALLLTGAAACGSPAGGGDPEPAVDLARLDPGPYASQPKPFHTNDPRFVAGLFEAERMASYIPLPHEIDPALKYNNTRSTQVFAGGNRTPVGMMYEWAARDPIDHDTHGLIGAFSSTGMSDEDYTALGYTVSNTVFLYPDADSASAAATEMAQAGFEPRKGPAQPAQLPRHPDVRAAWLPGQQVLTAWYPTGRFVLATVVYNQENQLLQVSDLPALEAPADRSLDAIPARLKDFPATPPDRLGAMALDPDGMLARSLVRPQQDDWTSMPGVYDARGDLQLEADPDRYARVFAESGIDRVAYAGGTLVRARDYRGAQRFVMAESQDEFLRRQASPRGLPAAVCVKDLHPTFGLIPYYCRVAHDRYAATVWSDQLLDAQQRIAAQYARLVRSK</sequence>
<accession>A0ABS6BCG8</accession>
<proteinExistence type="predicted"/>
<dbReference type="Pfam" id="PF24092">
    <property type="entry name" value="DUF7373_C"/>
    <property type="match status" value="1"/>
</dbReference>
<evidence type="ECO:0000259" key="2">
    <source>
        <dbReference type="Pfam" id="PF24092"/>
    </source>
</evidence>
<evidence type="ECO:0000259" key="1">
    <source>
        <dbReference type="Pfam" id="PF24088"/>
    </source>
</evidence>
<organism evidence="3 4">
    <name type="scientific">Nocardia albiluteola</name>
    <dbReference type="NCBI Taxonomy" id="2842303"/>
    <lineage>
        <taxon>Bacteria</taxon>
        <taxon>Bacillati</taxon>
        <taxon>Actinomycetota</taxon>
        <taxon>Actinomycetes</taxon>
        <taxon>Mycobacteriales</taxon>
        <taxon>Nocardiaceae</taxon>
        <taxon>Nocardia</taxon>
    </lineage>
</organism>
<evidence type="ECO:0000313" key="3">
    <source>
        <dbReference type="EMBL" id="MBU3067987.1"/>
    </source>
</evidence>